<sequence>MKSYFGMRKISIGKDQKGIDRIFLNNKPCFNLGVLDQGFWPDGLYTAPTDEALAFDIKAIKPMGLNTINKHIKVEPARWYYHADRLGMLVWQDMVNPNQGLPEGAKAEFEKKSAEILHQLHNAPSIVCWVLFNEKWGQFDQKRLTK</sequence>
<dbReference type="RefSeq" id="WP_229689119.1">
    <property type="nucleotide sequence ID" value="NZ_BMJC01000007.1"/>
</dbReference>
<dbReference type="AlphaFoldDB" id="A0A8J2UIQ9"/>
<name>A0A8J2UIQ9_9BACT</name>
<evidence type="ECO:0000313" key="2">
    <source>
        <dbReference type="Proteomes" id="UP000607559"/>
    </source>
</evidence>
<dbReference type="PANTHER" id="PTHR42732:SF2">
    <property type="entry name" value="BETA-MANNOSIDASE"/>
    <property type="match status" value="1"/>
</dbReference>
<protein>
    <recommendedName>
        <fullName evidence="3">Glycoside hydrolase family 2 catalytic domain-containing protein</fullName>
    </recommendedName>
</protein>
<reference evidence="1" key="1">
    <citation type="journal article" date="2014" name="Int. J. Syst. Evol. Microbiol.">
        <title>Complete genome sequence of Corynebacterium casei LMG S-19264T (=DSM 44701T), isolated from a smear-ripened cheese.</title>
        <authorList>
            <consortium name="US DOE Joint Genome Institute (JGI-PGF)"/>
            <person name="Walter F."/>
            <person name="Albersmeier A."/>
            <person name="Kalinowski J."/>
            <person name="Ruckert C."/>
        </authorList>
    </citation>
    <scope>NUCLEOTIDE SEQUENCE</scope>
    <source>
        <strain evidence="1">CGMCC 1.15448</strain>
    </source>
</reference>
<organism evidence="1 2">
    <name type="scientific">Puia dinghuensis</name>
    <dbReference type="NCBI Taxonomy" id="1792502"/>
    <lineage>
        <taxon>Bacteria</taxon>
        <taxon>Pseudomonadati</taxon>
        <taxon>Bacteroidota</taxon>
        <taxon>Chitinophagia</taxon>
        <taxon>Chitinophagales</taxon>
        <taxon>Chitinophagaceae</taxon>
        <taxon>Puia</taxon>
    </lineage>
</organism>
<gene>
    <name evidence="1" type="ORF">GCM10011511_55000</name>
</gene>
<dbReference type="EMBL" id="BMJC01000007">
    <property type="protein sequence ID" value="GGB24089.1"/>
    <property type="molecule type" value="Genomic_DNA"/>
</dbReference>
<dbReference type="InterPro" id="IPR051913">
    <property type="entry name" value="GH2_Domain-Containing"/>
</dbReference>
<accession>A0A8J2UIQ9</accession>
<dbReference type="Proteomes" id="UP000607559">
    <property type="component" value="Unassembled WGS sequence"/>
</dbReference>
<dbReference type="SUPFAM" id="SSF51445">
    <property type="entry name" value="(Trans)glycosidases"/>
    <property type="match status" value="1"/>
</dbReference>
<reference evidence="1" key="2">
    <citation type="submission" date="2020-09" db="EMBL/GenBank/DDBJ databases">
        <authorList>
            <person name="Sun Q."/>
            <person name="Zhou Y."/>
        </authorList>
    </citation>
    <scope>NUCLEOTIDE SEQUENCE</scope>
    <source>
        <strain evidence="1">CGMCC 1.15448</strain>
    </source>
</reference>
<comment type="caution">
    <text evidence="1">The sequence shown here is derived from an EMBL/GenBank/DDBJ whole genome shotgun (WGS) entry which is preliminary data.</text>
</comment>
<proteinExistence type="predicted"/>
<dbReference type="PANTHER" id="PTHR42732">
    <property type="entry name" value="BETA-GALACTOSIDASE"/>
    <property type="match status" value="1"/>
</dbReference>
<keyword evidence="2" id="KW-1185">Reference proteome</keyword>
<evidence type="ECO:0000313" key="1">
    <source>
        <dbReference type="EMBL" id="GGB24089.1"/>
    </source>
</evidence>
<evidence type="ECO:0008006" key="3">
    <source>
        <dbReference type="Google" id="ProtNLM"/>
    </source>
</evidence>
<dbReference type="InterPro" id="IPR017853">
    <property type="entry name" value="GH"/>
</dbReference>
<dbReference type="Gene3D" id="3.20.20.80">
    <property type="entry name" value="Glycosidases"/>
    <property type="match status" value="1"/>
</dbReference>